<organism evidence="2 3">
    <name type="scientific">Callosobruchus maculatus</name>
    <name type="common">Southern cowpea weevil</name>
    <name type="synonym">Pulse bruchid</name>
    <dbReference type="NCBI Taxonomy" id="64391"/>
    <lineage>
        <taxon>Eukaryota</taxon>
        <taxon>Metazoa</taxon>
        <taxon>Ecdysozoa</taxon>
        <taxon>Arthropoda</taxon>
        <taxon>Hexapoda</taxon>
        <taxon>Insecta</taxon>
        <taxon>Pterygota</taxon>
        <taxon>Neoptera</taxon>
        <taxon>Endopterygota</taxon>
        <taxon>Coleoptera</taxon>
        <taxon>Polyphaga</taxon>
        <taxon>Cucujiformia</taxon>
        <taxon>Chrysomeloidea</taxon>
        <taxon>Chrysomelidae</taxon>
        <taxon>Bruchinae</taxon>
        <taxon>Bruchini</taxon>
        <taxon>Callosobruchus</taxon>
    </lineage>
</organism>
<evidence type="ECO:0000256" key="1">
    <source>
        <dbReference type="SAM" id="SignalP"/>
    </source>
</evidence>
<proteinExistence type="predicted"/>
<protein>
    <submittedName>
        <fullName evidence="2">Uncharacterized protein</fullName>
    </submittedName>
</protein>
<accession>A0A653BUS1</accession>
<evidence type="ECO:0000313" key="3">
    <source>
        <dbReference type="Proteomes" id="UP000410492"/>
    </source>
</evidence>
<reference evidence="2 3" key="1">
    <citation type="submission" date="2019-01" db="EMBL/GenBank/DDBJ databases">
        <authorList>
            <person name="Sayadi A."/>
        </authorList>
    </citation>
    <scope>NUCLEOTIDE SEQUENCE [LARGE SCALE GENOMIC DNA]</scope>
</reference>
<dbReference type="OrthoDB" id="6723136at2759"/>
<keyword evidence="1" id="KW-0732">Signal</keyword>
<feature type="signal peptide" evidence="1">
    <location>
        <begin position="1"/>
        <end position="25"/>
    </location>
</feature>
<gene>
    <name evidence="2" type="ORF">CALMAC_LOCUS3916</name>
</gene>
<evidence type="ECO:0000313" key="2">
    <source>
        <dbReference type="EMBL" id="VEN39354.1"/>
    </source>
</evidence>
<dbReference type="EMBL" id="CAACVG010005457">
    <property type="protein sequence ID" value="VEN39354.1"/>
    <property type="molecule type" value="Genomic_DNA"/>
</dbReference>
<keyword evidence="3" id="KW-1185">Reference proteome</keyword>
<sequence>MKTVVVVLYLTLFFIYCMCISSSLAYPKYGESPTCYGQVCPEGTTSCKKNIRSSLNRRNLEIRINCLDDFDGSMKEYYFEEVNNMDPNVHYESSSYSGTNEDGVKNKASYNRPYNYNGLEDLY</sequence>
<name>A0A653BUS1_CALMS</name>
<dbReference type="Proteomes" id="UP000410492">
    <property type="component" value="Unassembled WGS sequence"/>
</dbReference>
<dbReference type="AlphaFoldDB" id="A0A653BUS1"/>
<feature type="chain" id="PRO_5025009541" evidence="1">
    <location>
        <begin position="26"/>
        <end position="123"/>
    </location>
</feature>